<evidence type="ECO:0000256" key="4">
    <source>
        <dbReference type="ARBA" id="ARBA00022617"/>
    </source>
</evidence>
<dbReference type="InterPro" id="IPR011577">
    <property type="entry name" value="Cyt_b561_bac/Ni-Hgenase"/>
</dbReference>
<evidence type="ECO:0000313" key="13">
    <source>
        <dbReference type="EMBL" id="MBV7256510.1"/>
    </source>
</evidence>
<sequence>MSEKSSTARSSYSRGAIWLHWIIALVIIGQFLGMQYDETLAETDPARGTIYMLHKSFGLTILFLTLVRLIIRLRQGFLPLPPHMAGWEVMLARVTHFGFYALLLLMPLTGWIFGVSAKRGLDYFGLVPVPVLPLEGLAELAHELHEYGAWAFVILFILHVAGALKHHYLDRDDVATRMIPMLKRRS</sequence>
<gene>
    <name evidence="13" type="ORF">KCG44_06890</name>
</gene>
<comment type="cofactor">
    <cofactor evidence="1">
        <name>heme b</name>
        <dbReference type="ChEBI" id="CHEBI:60344"/>
    </cofactor>
</comment>
<evidence type="ECO:0000313" key="14">
    <source>
        <dbReference type="Proteomes" id="UP000722336"/>
    </source>
</evidence>
<feature type="transmembrane region" description="Helical" evidence="11">
    <location>
        <begin position="147"/>
        <end position="164"/>
    </location>
</feature>
<keyword evidence="10 11" id="KW-0472">Membrane</keyword>
<evidence type="ECO:0000256" key="6">
    <source>
        <dbReference type="ARBA" id="ARBA00022723"/>
    </source>
</evidence>
<dbReference type="PANTHER" id="PTHR30529:SF7">
    <property type="entry name" value="CYTOCHROME B561 BACTERIAL_NI-HYDROGENASE DOMAIN-CONTAINING PROTEIN"/>
    <property type="match status" value="1"/>
</dbReference>
<protein>
    <submittedName>
        <fullName evidence="13">Cytochrome b</fullName>
    </submittedName>
</protein>
<keyword evidence="7" id="KW-0249">Electron transport</keyword>
<keyword evidence="9" id="KW-0408">Iron</keyword>
<feature type="domain" description="Cytochrome b561 bacterial/Ni-hydrogenase" evidence="12">
    <location>
        <begin position="12"/>
        <end position="180"/>
    </location>
</feature>
<evidence type="ECO:0000256" key="2">
    <source>
        <dbReference type="ARBA" id="ARBA00004141"/>
    </source>
</evidence>
<keyword evidence="4" id="KW-0349">Heme</keyword>
<feature type="transmembrane region" description="Helical" evidence="11">
    <location>
        <begin position="52"/>
        <end position="71"/>
    </location>
</feature>
<evidence type="ECO:0000256" key="11">
    <source>
        <dbReference type="SAM" id="Phobius"/>
    </source>
</evidence>
<keyword evidence="6" id="KW-0479">Metal-binding</keyword>
<dbReference type="EMBL" id="JAGSPA010000002">
    <property type="protein sequence ID" value="MBV7256510.1"/>
    <property type="molecule type" value="Genomic_DNA"/>
</dbReference>
<dbReference type="RefSeq" id="WP_218445154.1">
    <property type="nucleotide sequence ID" value="NZ_JAGSPA010000002.1"/>
</dbReference>
<evidence type="ECO:0000256" key="9">
    <source>
        <dbReference type="ARBA" id="ARBA00023004"/>
    </source>
</evidence>
<keyword evidence="8 11" id="KW-1133">Transmembrane helix</keyword>
<keyword evidence="14" id="KW-1185">Reference proteome</keyword>
<reference evidence="13 14" key="1">
    <citation type="submission" date="2021-04" db="EMBL/GenBank/DDBJ databases">
        <authorList>
            <person name="Pira H."/>
            <person name="Risdian C."/>
            <person name="Wink J."/>
        </authorList>
    </citation>
    <scope>NUCLEOTIDE SEQUENCE [LARGE SCALE GENOMIC DNA]</scope>
    <source>
        <strain evidence="13 14">WHA3</strain>
    </source>
</reference>
<evidence type="ECO:0000256" key="10">
    <source>
        <dbReference type="ARBA" id="ARBA00023136"/>
    </source>
</evidence>
<evidence type="ECO:0000256" key="7">
    <source>
        <dbReference type="ARBA" id="ARBA00022982"/>
    </source>
</evidence>
<dbReference type="PANTHER" id="PTHR30529">
    <property type="entry name" value="CYTOCHROME B561"/>
    <property type="match status" value="1"/>
</dbReference>
<accession>A0ABS6SDT3</accession>
<evidence type="ECO:0000259" key="12">
    <source>
        <dbReference type="Pfam" id="PF01292"/>
    </source>
</evidence>
<keyword evidence="5 11" id="KW-0812">Transmembrane</keyword>
<organism evidence="13 14">
    <name type="scientific">Pacificimonas pallii</name>
    <dbReference type="NCBI Taxonomy" id="2827236"/>
    <lineage>
        <taxon>Bacteria</taxon>
        <taxon>Pseudomonadati</taxon>
        <taxon>Pseudomonadota</taxon>
        <taxon>Alphaproteobacteria</taxon>
        <taxon>Sphingomonadales</taxon>
        <taxon>Sphingosinicellaceae</taxon>
        <taxon>Pacificimonas</taxon>
    </lineage>
</organism>
<name>A0ABS6SDT3_9SPHN</name>
<comment type="caution">
    <text evidence="13">The sequence shown here is derived from an EMBL/GenBank/DDBJ whole genome shotgun (WGS) entry which is preliminary data.</text>
</comment>
<evidence type="ECO:0000256" key="3">
    <source>
        <dbReference type="ARBA" id="ARBA00022448"/>
    </source>
</evidence>
<evidence type="ECO:0000256" key="8">
    <source>
        <dbReference type="ARBA" id="ARBA00022989"/>
    </source>
</evidence>
<keyword evidence="3" id="KW-0813">Transport</keyword>
<dbReference type="Pfam" id="PF01292">
    <property type="entry name" value="Ni_hydr_CYTB"/>
    <property type="match status" value="1"/>
</dbReference>
<evidence type="ECO:0000256" key="5">
    <source>
        <dbReference type="ARBA" id="ARBA00022692"/>
    </source>
</evidence>
<evidence type="ECO:0000256" key="1">
    <source>
        <dbReference type="ARBA" id="ARBA00001970"/>
    </source>
</evidence>
<dbReference type="InterPro" id="IPR052168">
    <property type="entry name" value="Cytochrome_b561_oxidase"/>
</dbReference>
<feature type="transmembrane region" description="Helical" evidence="11">
    <location>
        <begin position="12"/>
        <end position="32"/>
    </location>
</feature>
<comment type="subcellular location">
    <subcellularLocation>
        <location evidence="2">Membrane</location>
        <topology evidence="2">Multi-pass membrane protein</topology>
    </subcellularLocation>
</comment>
<feature type="transmembrane region" description="Helical" evidence="11">
    <location>
        <begin position="91"/>
        <end position="113"/>
    </location>
</feature>
<dbReference type="Proteomes" id="UP000722336">
    <property type="component" value="Unassembled WGS sequence"/>
</dbReference>
<proteinExistence type="predicted"/>